<accession>A0A410W6P3</accession>
<evidence type="ECO:0000256" key="1">
    <source>
        <dbReference type="SAM" id="MobiDB-lite"/>
    </source>
</evidence>
<keyword evidence="4" id="KW-1185">Reference proteome</keyword>
<keyword evidence="2" id="KW-1133">Transmembrane helix</keyword>
<feature type="region of interest" description="Disordered" evidence="1">
    <location>
        <begin position="1"/>
        <end position="30"/>
    </location>
</feature>
<keyword evidence="2" id="KW-0812">Transmembrane</keyword>
<protein>
    <submittedName>
        <fullName evidence="3">Uncharacterized protein</fullName>
    </submittedName>
</protein>
<evidence type="ECO:0000313" key="3">
    <source>
        <dbReference type="EMBL" id="QAU51632.1"/>
    </source>
</evidence>
<keyword evidence="2" id="KW-0472">Membrane</keyword>
<dbReference type="Proteomes" id="UP000288929">
    <property type="component" value="Chromosome"/>
</dbReference>
<reference evidence="3 4" key="1">
    <citation type="submission" date="2019-01" db="EMBL/GenBank/DDBJ databases">
        <authorList>
            <person name="Ruckert C."/>
            <person name="Busche T."/>
            <person name="Kalinowski J."/>
        </authorList>
    </citation>
    <scope>NUCLEOTIDE SEQUENCE [LARGE SCALE GENOMIC DNA]</scope>
    <source>
        <strain evidence="3 4">136/3</strain>
    </source>
</reference>
<evidence type="ECO:0000313" key="4">
    <source>
        <dbReference type="Proteomes" id="UP000288929"/>
    </source>
</evidence>
<feature type="compositionally biased region" description="Basic and acidic residues" evidence="1">
    <location>
        <begin position="1"/>
        <end position="10"/>
    </location>
</feature>
<feature type="compositionally biased region" description="Low complexity" evidence="1">
    <location>
        <begin position="17"/>
        <end position="30"/>
    </location>
</feature>
<feature type="transmembrane region" description="Helical" evidence="2">
    <location>
        <begin position="52"/>
        <end position="71"/>
    </location>
</feature>
<dbReference type="AlphaFoldDB" id="A0A410W6P3"/>
<organism evidence="3 4">
    <name type="scientific">Corynebacterium pelargi</name>
    <dbReference type="NCBI Taxonomy" id="1471400"/>
    <lineage>
        <taxon>Bacteria</taxon>
        <taxon>Bacillati</taxon>
        <taxon>Actinomycetota</taxon>
        <taxon>Actinomycetes</taxon>
        <taxon>Mycobacteriales</taxon>
        <taxon>Corynebacteriaceae</taxon>
        <taxon>Corynebacterium</taxon>
    </lineage>
</organism>
<dbReference type="RefSeq" id="WP_128889194.1">
    <property type="nucleotide sequence ID" value="NZ_BMCX01000004.1"/>
</dbReference>
<evidence type="ECO:0000256" key="2">
    <source>
        <dbReference type="SAM" id="Phobius"/>
    </source>
</evidence>
<gene>
    <name evidence="3" type="ORF">CPELA_01665</name>
</gene>
<sequence>MSHNPDHYEGETTPPTNLNNQSNPAQQSNSAQYANYWQAQPEQPEHTSRRGIIVLSVLAVLLLGGLALFFFQDREPEDTAEFATVTVTETEAQEQYDVAEDEYLDPVSDLSRFNMQMEHIADRNLGLDGAQKVRAAFISRIAELAEDPSTPDTMPDEIDDVDAGPLGTFSCSVTMSEDEERGTWDCRGPEGTQAAFFPILLGGIGDAQPQGSAVNLLAQGTPADPDWKARAIEEHTRLEARS</sequence>
<dbReference type="KEGG" id="cpeg:CPELA_01665"/>
<dbReference type="EMBL" id="CP035299">
    <property type="protein sequence ID" value="QAU51632.1"/>
    <property type="molecule type" value="Genomic_DNA"/>
</dbReference>
<name>A0A410W6P3_9CORY</name>
<proteinExistence type="predicted"/>